<dbReference type="Proteomes" id="UP000469724">
    <property type="component" value="Unassembled WGS sequence"/>
</dbReference>
<organism evidence="1 2">
    <name type="scientific">Desulfolutivibrio sulfodismutans</name>
    <dbReference type="NCBI Taxonomy" id="63561"/>
    <lineage>
        <taxon>Bacteria</taxon>
        <taxon>Pseudomonadati</taxon>
        <taxon>Thermodesulfobacteriota</taxon>
        <taxon>Desulfovibrionia</taxon>
        <taxon>Desulfovibrionales</taxon>
        <taxon>Desulfovibrionaceae</taxon>
        <taxon>Desulfolutivibrio</taxon>
    </lineage>
</organism>
<evidence type="ECO:0000313" key="2">
    <source>
        <dbReference type="Proteomes" id="UP000469724"/>
    </source>
</evidence>
<evidence type="ECO:0000313" key="1">
    <source>
        <dbReference type="EMBL" id="NDY56194.1"/>
    </source>
</evidence>
<dbReference type="EMBL" id="JAAGRQ010000015">
    <property type="protein sequence ID" value="NDY56194.1"/>
    <property type="molecule type" value="Genomic_DNA"/>
</dbReference>
<accession>A0A7K3NJ21</accession>
<dbReference type="Pfam" id="PF05973">
    <property type="entry name" value="Gp49"/>
    <property type="match status" value="1"/>
</dbReference>
<evidence type="ECO:0008006" key="3">
    <source>
        <dbReference type="Google" id="ProtNLM"/>
    </source>
</evidence>
<name>A0A7K3NJ21_9BACT</name>
<protein>
    <recommendedName>
        <fullName evidence="3">Type II toxin-antitoxin system RelE/ParE family toxin</fullName>
    </recommendedName>
</protein>
<sequence length="119" mass="13774">MSDEEPLLKDILFVGSSRKELVDLDAEVRKAFGYMLCEAQRGLRPTGSKPLPEFGPRVVELVKVHATDSYRCVIYLTKRLVFVLFPFKKKSKTGKEIPKEIRRVLHHRLTMAKDIEKEM</sequence>
<comment type="caution">
    <text evidence="1">The sequence shown here is derived from an EMBL/GenBank/DDBJ whole genome shotgun (WGS) entry which is preliminary data.</text>
</comment>
<proteinExistence type="predicted"/>
<keyword evidence="2" id="KW-1185">Reference proteome</keyword>
<dbReference type="AlphaFoldDB" id="A0A7K3NJ21"/>
<dbReference type="RefSeq" id="WP_163301247.1">
    <property type="nucleotide sequence ID" value="NZ_JAAGRQ010000015.1"/>
</dbReference>
<reference evidence="1 2" key="1">
    <citation type="submission" date="2020-02" db="EMBL/GenBank/DDBJ databases">
        <title>Comparative genomics of sulfur disproportionating microorganisms.</title>
        <authorList>
            <person name="Ward L.M."/>
            <person name="Bertran E."/>
            <person name="Johnston D.T."/>
        </authorList>
    </citation>
    <scope>NUCLEOTIDE SEQUENCE [LARGE SCALE GENOMIC DNA]</scope>
    <source>
        <strain evidence="1 2">DSM 3696</strain>
    </source>
</reference>
<dbReference type="InterPro" id="IPR009241">
    <property type="entry name" value="HigB-like"/>
</dbReference>
<gene>
    <name evidence="1" type="ORF">G3N56_05460</name>
</gene>